<dbReference type="Pfam" id="PF13391">
    <property type="entry name" value="HNH_2"/>
    <property type="match status" value="1"/>
</dbReference>
<organism evidence="2 3">
    <name type="scientific">Cesiribacter andamanensis AMV16</name>
    <dbReference type="NCBI Taxonomy" id="1279009"/>
    <lineage>
        <taxon>Bacteria</taxon>
        <taxon>Pseudomonadati</taxon>
        <taxon>Bacteroidota</taxon>
        <taxon>Cytophagia</taxon>
        <taxon>Cytophagales</taxon>
        <taxon>Cesiribacteraceae</taxon>
        <taxon>Cesiribacter</taxon>
    </lineage>
</organism>
<dbReference type="Proteomes" id="UP000011910">
    <property type="component" value="Unassembled WGS sequence"/>
</dbReference>
<accession>M7N0K2</accession>
<gene>
    <name evidence="2" type="ORF">ADICEAN_04054</name>
</gene>
<comment type="caution">
    <text evidence="2">The sequence shown here is derived from an EMBL/GenBank/DDBJ whole genome shotgun (WGS) entry which is preliminary data.</text>
</comment>
<dbReference type="RefSeq" id="WP_009197429.1">
    <property type="nucleotide sequence ID" value="NZ_AODQ01000182.1"/>
</dbReference>
<proteinExistence type="predicted"/>
<sequence>MPHSQKHLSFYSKAFTKLKRAHAYGGAPHKPVLLLSMLHLIHTGQLLQNRIYITPELVSTFKDFWRQLVTTPHTPNFALPFYHLRSEGFWHLMIKPGHELALTASHSIKSFGSLQAAVAWAELDGELFLLLQDPENRALLRMLLLETYFKDYADAQLQPATPYLFQLEAEMLQESPQLYQTKYQELQRQLSREELEEETFVRDGAFKKVIANLYGHTCAISGLRVEATQNISMIDGCHIKPWSLSHDDTATNGIALCPNLHRAFDRGLISLDDEYRLLLSPHFVEAEASPYGIAQFRGKQVLLPQNASWYPAQENLAYHRERVFLR</sequence>
<evidence type="ECO:0000313" key="2">
    <source>
        <dbReference type="EMBL" id="EMR00822.1"/>
    </source>
</evidence>
<dbReference type="eggNOG" id="COG3440">
    <property type="taxonomic scope" value="Bacteria"/>
</dbReference>
<dbReference type="OrthoDB" id="67788at2"/>
<dbReference type="EMBL" id="AODQ01000182">
    <property type="protein sequence ID" value="EMR00822.1"/>
    <property type="molecule type" value="Genomic_DNA"/>
</dbReference>
<evidence type="ECO:0000313" key="3">
    <source>
        <dbReference type="Proteomes" id="UP000011910"/>
    </source>
</evidence>
<dbReference type="InterPro" id="IPR003615">
    <property type="entry name" value="HNH_nuc"/>
</dbReference>
<name>M7N0K2_9BACT</name>
<dbReference type="InterPro" id="IPR011396">
    <property type="entry name" value="PT_DNA_restrict"/>
</dbReference>
<protein>
    <recommendedName>
        <fullName evidence="1">HNH nuclease domain-containing protein</fullName>
    </recommendedName>
</protein>
<dbReference type="CDD" id="cd00085">
    <property type="entry name" value="HNHc"/>
    <property type="match status" value="1"/>
</dbReference>
<feature type="domain" description="HNH nuclease" evidence="1">
    <location>
        <begin position="218"/>
        <end position="272"/>
    </location>
</feature>
<dbReference type="STRING" id="1279009.ADICEAN_04054"/>
<keyword evidence="3" id="KW-1185">Reference proteome</keyword>
<dbReference type="PATRIC" id="fig|1279009.4.peg.4088"/>
<dbReference type="PIRSF" id="PIRSF030850">
    <property type="entry name" value="UCP030850"/>
    <property type="match status" value="1"/>
</dbReference>
<dbReference type="AlphaFoldDB" id="M7N0K2"/>
<evidence type="ECO:0000259" key="1">
    <source>
        <dbReference type="Pfam" id="PF13391"/>
    </source>
</evidence>
<reference evidence="2 3" key="1">
    <citation type="journal article" date="2013" name="Genome Announc.">
        <title>Draft Genome Sequence of Cesiribacter andamanensis Strain AMV16T, Isolated from a Soil Sample from a Mud Volcano in the Andaman Islands, India.</title>
        <authorList>
            <person name="Shivaji S."/>
            <person name="Ara S."/>
            <person name="Begum Z."/>
            <person name="Srinivas T.N."/>
            <person name="Singh A."/>
            <person name="Kumar Pinnaka A."/>
        </authorList>
    </citation>
    <scope>NUCLEOTIDE SEQUENCE [LARGE SCALE GENOMIC DNA]</scope>
    <source>
        <strain evidence="2 3">AMV16</strain>
    </source>
</reference>